<keyword evidence="3 11" id="KW-0493">Microtubule</keyword>
<dbReference type="SUPFAM" id="SSF52540">
    <property type="entry name" value="P-loop containing nucleoside triphosphate hydrolases"/>
    <property type="match status" value="1"/>
</dbReference>
<keyword evidence="4 10" id="KW-0547">Nucleotide-binding</keyword>
<dbReference type="InterPro" id="IPR036961">
    <property type="entry name" value="Kinesin_motor_dom_sf"/>
</dbReference>
<dbReference type="PANTHER" id="PTHR47970:SF12">
    <property type="entry name" value="KINESIN FAMILY MEMBER 11"/>
    <property type="match status" value="1"/>
</dbReference>
<dbReference type="PROSITE" id="PS50067">
    <property type="entry name" value="KINESIN_MOTOR_2"/>
    <property type="match status" value="1"/>
</dbReference>
<evidence type="ECO:0000256" key="9">
    <source>
        <dbReference type="ARBA" id="ARBA00046159"/>
    </source>
</evidence>
<dbReference type="GO" id="GO:0005876">
    <property type="term" value="C:spindle microtubule"/>
    <property type="evidence" value="ECO:0007669"/>
    <property type="project" value="TreeGrafter"/>
</dbReference>
<dbReference type="GO" id="GO:0090307">
    <property type="term" value="P:mitotic spindle assembly"/>
    <property type="evidence" value="ECO:0007669"/>
    <property type="project" value="TreeGrafter"/>
</dbReference>
<keyword evidence="5 10" id="KW-0067">ATP-binding</keyword>
<comment type="similarity">
    <text evidence="8">Belongs to the TRAFAC class myosin-kinesin ATPase superfamily. Kinesin family. KIN-5/BimC subfamily.</text>
</comment>
<dbReference type="InterPro" id="IPR019821">
    <property type="entry name" value="Kinesin_motor_CS"/>
</dbReference>
<dbReference type="InParanoid" id="E1ZIK0"/>
<dbReference type="Gene3D" id="3.40.850.10">
    <property type="entry name" value="Kinesin motor domain"/>
    <property type="match status" value="1"/>
</dbReference>
<name>E1ZIK0_CHLVA</name>
<comment type="subcellular location">
    <subcellularLocation>
        <location evidence="1">Cytoplasm</location>
        <location evidence="1">Cytoskeleton</location>
        <location evidence="1">Spindle</location>
    </subcellularLocation>
</comment>
<evidence type="ECO:0000256" key="6">
    <source>
        <dbReference type="ARBA" id="ARBA00023175"/>
    </source>
</evidence>
<feature type="domain" description="Kinesin motor" evidence="12">
    <location>
        <begin position="7"/>
        <end position="341"/>
    </location>
</feature>
<protein>
    <recommendedName>
        <fullName evidence="11">Kinesin-like protein</fullName>
    </recommendedName>
</protein>
<evidence type="ECO:0000256" key="7">
    <source>
        <dbReference type="ARBA" id="ARBA00023212"/>
    </source>
</evidence>
<keyword evidence="7" id="KW-0206">Cytoskeleton</keyword>
<dbReference type="GeneID" id="17353635"/>
<dbReference type="GO" id="GO:0008574">
    <property type="term" value="F:plus-end-directed microtubule motor activity"/>
    <property type="evidence" value="ECO:0007669"/>
    <property type="project" value="TreeGrafter"/>
</dbReference>
<evidence type="ECO:0000256" key="2">
    <source>
        <dbReference type="ARBA" id="ARBA00022490"/>
    </source>
</evidence>
<dbReference type="InterPro" id="IPR027417">
    <property type="entry name" value="P-loop_NTPase"/>
</dbReference>
<evidence type="ECO:0000313" key="13">
    <source>
        <dbReference type="EMBL" id="EFN54172.1"/>
    </source>
</evidence>
<reference evidence="13 14" key="1">
    <citation type="journal article" date="2010" name="Plant Cell">
        <title>The Chlorella variabilis NC64A genome reveals adaptation to photosymbiosis, coevolution with viruses, and cryptic sex.</title>
        <authorList>
            <person name="Blanc G."/>
            <person name="Duncan G."/>
            <person name="Agarkova I."/>
            <person name="Borodovsky M."/>
            <person name="Gurnon J."/>
            <person name="Kuo A."/>
            <person name="Lindquist E."/>
            <person name="Lucas S."/>
            <person name="Pangilinan J."/>
            <person name="Polle J."/>
            <person name="Salamov A."/>
            <person name="Terry A."/>
            <person name="Yamada T."/>
            <person name="Dunigan D.D."/>
            <person name="Grigoriev I.V."/>
            <person name="Claverie J.M."/>
            <person name="Van Etten J.L."/>
        </authorList>
    </citation>
    <scope>NUCLEOTIDE SEQUENCE [LARGE SCALE GENOMIC DNA]</scope>
    <source>
        <strain evidence="13 14">NC64A</strain>
    </source>
</reference>
<dbReference type="InterPro" id="IPR001752">
    <property type="entry name" value="Kinesin_motor_dom"/>
</dbReference>
<dbReference type="InterPro" id="IPR047149">
    <property type="entry name" value="KIF11-like"/>
</dbReference>
<keyword evidence="2" id="KW-0963">Cytoplasm</keyword>
<comment type="function">
    <text evidence="9">Responsible for microtubule translocation. May be important for the organization of phragmoplast-specific arrays of microtubules. Plays an essential role in stabilizing the mitotic spindle. Required during mitotic cytokinesis.</text>
</comment>
<dbReference type="OrthoDB" id="3176171at2759"/>
<evidence type="ECO:0000313" key="14">
    <source>
        <dbReference type="Proteomes" id="UP000008141"/>
    </source>
</evidence>
<keyword evidence="6 10" id="KW-0505">Motor protein</keyword>
<dbReference type="OMA" id="NRNENVH"/>
<evidence type="ECO:0000256" key="8">
    <source>
        <dbReference type="ARBA" id="ARBA00034704"/>
    </source>
</evidence>
<dbReference type="eggNOG" id="KOG0243">
    <property type="taxonomic scope" value="Eukaryota"/>
</dbReference>
<dbReference type="GO" id="GO:0007018">
    <property type="term" value="P:microtubule-based movement"/>
    <property type="evidence" value="ECO:0007669"/>
    <property type="project" value="InterPro"/>
</dbReference>
<organism evidence="14">
    <name type="scientific">Chlorella variabilis</name>
    <name type="common">Green alga</name>
    <dbReference type="NCBI Taxonomy" id="554065"/>
    <lineage>
        <taxon>Eukaryota</taxon>
        <taxon>Viridiplantae</taxon>
        <taxon>Chlorophyta</taxon>
        <taxon>core chlorophytes</taxon>
        <taxon>Trebouxiophyceae</taxon>
        <taxon>Chlorellales</taxon>
        <taxon>Chlorellaceae</taxon>
        <taxon>Chlorella clade</taxon>
        <taxon>Chlorella</taxon>
    </lineage>
</organism>
<dbReference type="SMART" id="SM00129">
    <property type="entry name" value="KISc"/>
    <property type="match status" value="1"/>
</dbReference>
<gene>
    <name evidence="13" type="ORF">CHLNCDRAFT_36044</name>
</gene>
<evidence type="ECO:0000256" key="4">
    <source>
        <dbReference type="ARBA" id="ARBA00022741"/>
    </source>
</evidence>
<dbReference type="AlphaFoldDB" id="E1ZIK0"/>
<dbReference type="Proteomes" id="UP000008141">
    <property type="component" value="Unassembled WGS sequence"/>
</dbReference>
<dbReference type="GO" id="GO:0008017">
    <property type="term" value="F:microtubule binding"/>
    <property type="evidence" value="ECO:0007669"/>
    <property type="project" value="InterPro"/>
</dbReference>
<evidence type="ECO:0000256" key="1">
    <source>
        <dbReference type="ARBA" id="ARBA00004186"/>
    </source>
</evidence>
<dbReference type="GO" id="GO:0072686">
    <property type="term" value="C:mitotic spindle"/>
    <property type="evidence" value="ECO:0007669"/>
    <property type="project" value="TreeGrafter"/>
</dbReference>
<dbReference type="RefSeq" id="XP_005846274.1">
    <property type="nucleotide sequence ID" value="XM_005846212.1"/>
</dbReference>
<dbReference type="GO" id="GO:0051231">
    <property type="term" value="P:spindle elongation"/>
    <property type="evidence" value="ECO:0007669"/>
    <property type="project" value="TreeGrafter"/>
</dbReference>
<dbReference type="GO" id="GO:0005524">
    <property type="term" value="F:ATP binding"/>
    <property type="evidence" value="ECO:0007669"/>
    <property type="project" value="UniProtKB-UniRule"/>
</dbReference>
<dbReference type="FunFam" id="3.40.850.10:FF:000019">
    <property type="entry name" value="Kinesin-like protein KIN-5D"/>
    <property type="match status" value="1"/>
</dbReference>
<evidence type="ECO:0000256" key="5">
    <source>
        <dbReference type="ARBA" id="ARBA00022840"/>
    </source>
</evidence>
<sequence length="456" mass="48465">MSSGPQSVRVVVRCRPPSKEELTKATPQVVRCDEAGQVVALIRGTSSASTQQKAQTYEFDQVFGPDATQDAVYSAAAADIVGRVLQGCNGTVIAYGQTGSGKTHTMCGALGGGEAWPCAGIIPRALHHIFAYTEESQAGACISLSCSYLELYNEVLTDLLSDGASKVDILEDGKAMVLKGLTKCTVSSCGEALALLERGTVKRRTAETLLNSQSSRSHAVFIVDVCVREVTSNSELVERRGRLHLVDLAGSESASRSGAVDQRAKEAGSINRSLLTLGRVITALVEGQGHVPYRGSKLTRLLQDSLGGNASTCIIAAVAPTAQCREETASTLDYAHRARSIKNKPQVGRGGRRGCVRQDRLLASEAIGARILCPCVCPFFLDVHAHAFSCLIGMQVTSTSIKAPNREEFEQFKQQVAERQKNGEEGSGAAVAGVSCPCLPWWAAGVPWASRLPMAR</sequence>
<dbReference type="KEGG" id="cvr:CHLNCDRAFT_36044"/>
<evidence type="ECO:0000259" key="12">
    <source>
        <dbReference type="PROSITE" id="PS50067"/>
    </source>
</evidence>
<dbReference type="PROSITE" id="PS00411">
    <property type="entry name" value="KINESIN_MOTOR_1"/>
    <property type="match status" value="1"/>
</dbReference>
<dbReference type="Pfam" id="PF00225">
    <property type="entry name" value="Kinesin"/>
    <property type="match status" value="1"/>
</dbReference>
<feature type="binding site" evidence="10">
    <location>
        <begin position="96"/>
        <end position="103"/>
    </location>
    <ligand>
        <name>ATP</name>
        <dbReference type="ChEBI" id="CHEBI:30616"/>
    </ligand>
</feature>
<dbReference type="PANTHER" id="PTHR47970">
    <property type="entry name" value="KINESIN-LIKE PROTEIN KIF11"/>
    <property type="match status" value="1"/>
</dbReference>
<dbReference type="STRING" id="554065.E1ZIK0"/>
<proteinExistence type="inferred from homology"/>
<evidence type="ECO:0000256" key="3">
    <source>
        <dbReference type="ARBA" id="ARBA00022701"/>
    </source>
</evidence>
<dbReference type="PRINTS" id="PR00380">
    <property type="entry name" value="KINESINHEAVY"/>
</dbReference>
<evidence type="ECO:0000256" key="10">
    <source>
        <dbReference type="PROSITE-ProRule" id="PRU00283"/>
    </source>
</evidence>
<keyword evidence="14" id="KW-1185">Reference proteome</keyword>
<accession>E1ZIK0</accession>
<evidence type="ECO:0000256" key="11">
    <source>
        <dbReference type="RuleBase" id="RU000394"/>
    </source>
</evidence>
<dbReference type="EMBL" id="GL433848">
    <property type="protein sequence ID" value="EFN54172.1"/>
    <property type="molecule type" value="Genomic_DNA"/>
</dbReference>